<dbReference type="Proteomes" id="UP000677218">
    <property type="component" value="Unassembled WGS sequence"/>
</dbReference>
<dbReference type="Pfam" id="PF09827">
    <property type="entry name" value="CRISPR_Cas2"/>
    <property type="match status" value="1"/>
</dbReference>
<dbReference type="GO" id="GO:0046872">
    <property type="term" value="F:metal ion binding"/>
    <property type="evidence" value="ECO:0007669"/>
    <property type="project" value="UniProtKB-UniRule"/>
</dbReference>
<gene>
    <name evidence="9" type="primary">cas2</name>
    <name evidence="10" type="ORF">LCB40_16580</name>
</gene>
<evidence type="ECO:0000313" key="11">
    <source>
        <dbReference type="Proteomes" id="UP000677218"/>
    </source>
</evidence>
<dbReference type="SUPFAM" id="SSF143430">
    <property type="entry name" value="TTP0101/SSO1404-like"/>
    <property type="match status" value="1"/>
</dbReference>
<protein>
    <recommendedName>
        <fullName evidence="9">CRISPR-associated endoribonuclease Cas2</fullName>
        <ecNumber evidence="9">3.1.-.-</ecNumber>
    </recommendedName>
</protein>
<proteinExistence type="inferred from homology"/>
<comment type="cofactor">
    <cofactor evidence="1 9">
        <name>Mg(2+)</name>
        <dbReference type="ChEBI" id="CHEBI:18420"/>
    </cofactor>
</comment>
<keyword evidence="4 9" id="KW-0479">Metal-binding</keyword>
<dbReference type="GO" id="GO:0043571">
    <property type="term" value="P:maintenance of CRISPR repeat elements"/>
    <property type="evidence" value="ECO:0007669"/>
    <property type="project" value="UniProtKB-UniRule"/>
</dbReference>
<evidence type="ECO:0000256" key="8">
    <source>
        <dbReference type="ARBA" id="ARBA00023118"/>
    </source>
</evidence>
<evidence type="ECO:0000256" key="9">
    <source>
        <dbReference type="HAMAP-Rule" id="MF_01471"/>
    </source>
</evidence>
<reference evidence="10" key="1">
    <citation type="submission" date="2020-08" db="EMBL/GenBank/DDBJ databases">
        <title>Taxonomic study for Lactobacillus species isolated from hardwood bark.</title>
        <authorList>
            <person name="Tohno M."/>
            <person name="Tanizawa Y."/>
        </authorList>
    </citation>
    <scope>NUCLEOTIDE SEQUENCE</scope>
    <source>
        <strain evidence="10">B40</strain>
    </source>
</reference>
<evidence type="ECO:0000256" key="7">
    <source>
        <dbReference type="ARBA" id="ARBA00022842"/>
    </source>
</evidence>
<comment type="caution">
    <text evidence="10">The sequence shown here is derived from an EMBL/GenBank/DDBJ whole genome shotgun (WGS) entry which is preliminary data.</text>
</comment>
<keyword evidence="3 9" id="KW-0540">Nuclease</keyword>
<dbReference type="GO" id="GO:0051607">
    <property type="term" value="P:defense response to virus"/>
    <property type="evidence" value="ECO:0007669"/>
    <property type="project" value="UniProtKB-UniRule"/>
</dbReference>
<feature type="binding site" evidence="9">
    <location>
        <position position="8"/>
    </location>
    <ligand>
        <name>Mg(2+)</name>
        <dbReference type="ChEBI" id="CHEBI:18420"/>
        <note>catalytic</note>
    </ligand>
</feature>
<dbReference type="AlphaFoldDB" id="A0A916VIV9"/>
<evidence type="ECO:0000256" key="6">
    <source>
        <dbReference type="ARBA" id="ARBA00022801"/>
    </source>
</evidence>
<evidence type="ECO:0000256" key="3">
    <source>
        <dbReference type="ARBA" id="ARBA00022722"/>
    </source>
</evidence>
<comment type="subunit">
    <text evidence="9">Homodimer, forms a heterotetramer with a Cas1 homodimer.</text>
</comment>
<accession>A0A916VIV9</accession>
<dbReference type="InterPro" id="IPR019199">
    <property type="entry name" value="Virulence_VapD/CRISPR_Cas2"/>
</dbReference>
<keyword evidence="6 9" id="KW-0378">Hydrolase</keyword>
<keyword evidence="8 9" id="KW-0051">Antiviral defense</keyword>
<comment type="similarity">
    <text evidence="2 9">Belongs to the CRISPR-associated endoribonuclease Cas2 protein family.</text>
</comment>
<name>A0A916VIV9_9LACO</name>
<evidence type="ECO:0000256" key="4">
    <source>
        <dbReference type="ARBA" id="ARBA00022723"/>
    </source>
</evidence>
<keyword evidence="5 9" id="KW-0255">Endonuclease</keyword>
<organism evidence="10 11">
    <name type="scientific">Lactobacillus corticis</name>
    <dbReference type="NCBI Taxonomy" id="2201249"/>
    <lineage>
        <taxon>Bacteria</taxon>
        <taxon>Bacillati</taxon>
        <taxon>Bacillota</taxon>
        <taxon>Bacilli</taxon>
        <taxon>Lactobacillales</taxon>
        <taxon>Lactobacillaceae</taxon>
        <taxon>Lactobacillus</taxon>
    </lineage>
</organism>
<dbReference type="EC" id="3.1.-.-" evidence="9"/>
<comment type="function">
    <text evidence="9">CRISPR (clustered regularly interspaced short palindromic repeat), is an adaptive immune system that provides protection against mobile genetic elements (viruses, transposable elements and conjugative plasmids). CRISPR clusters contain sequences complementary to antecedent mobile elements and target invading nucleic acids. CRISPR clusters are transcribed and processed into CRISPR RNA (crRNA). Functions as a ssRNA-specific endoribonuclease. Involved in the integration of spacer DNA into the CRISPR cassette.</text>
</comment>
<dbReference type="GO" id="GO:0016787">
    <property type="term" value="F:hydrolase activity"/>
    <property type="evidence" value="ECO:0007669"/>
    <property type="project" value="UniProtKB-KW"/>
</dbReference>
<evidence type="ECO:0000256" key="5">
    <source>
        <dbReference type="ARBA" id="ARBA00022759"/>
    </source>
</evidence>
<evidence type="ECO:0000313" key="10">
    <source>
        <dbReference type="EMBL" id="GFZ27778.1"/>
    </source>
</evidence>
<keyword evidence="11" id="KW-1185">Reference proteome</keyword>
<dbReference type="Gene3D" id="3.30.70.240">
    <property type="match status" value="1"/>
</dbReference>
<dbReference type="GO" id="GO:0004521">
    <property type="term" value="F:RNA endonuclease activity"/>
    <property type="evidence" value="ECO:0007669"/>
    <property type="project" value="InterPro"/>
</dbReference>
<dbReference type="HAMAP" id="MF_01471">
    <property type="entry name" value="Cas2"/>
    <property type="match status" value="1"/>
</dbReference>
<dbReference type="RefSeq" id="WP_212781457.1">
    <property type="nucleotide sequence ID" value="NZ_BMAY01000020.1"/>
</dbReference>
<dbReference type="NCBIfam" id="TIGR01573">
    <property type="entry name" value="cas2"/>
    <property type="match status" value="1"/>
</dbReference>
<evidence type="ECO:0000256" key="1">
    <source>
        <dbReference type="ARBA" id="ARBA00001946"/>
    </source>
</evidence>
<sequence>MRLMIIFDLPTETAEERKEYRHFRKELINEGFVMIQYSVYVRVCSNSTTARLLEKRIRNYLPSSGVVQSLMLTEKQYNDMHFLLGEPIDDIRNSSDRTVIL</sequence>
<keyword evidence="7 9" id="KW-0460">Magnesium</keyword>
<dbReference type="EMBL" id="BMAY01000020">
    <property type="protein sequence ID" value="GFZ27778.1"/>
    <property type="molecule type" value="Genomic_DNA"/>
</dbReference>
<dbReference type="InterPro" id="IPR021127">
    <property type="entry name" value="CRISPR_associated_Cas2"/>
</dbReference>
<evidence type="ECO:0000256" key="2">
    <source>
        <dbReference type="ARBA" id="ARBA00009959"/>
    </source>
</evidence>